<feature type="region of interest" description="Disordered" evidence="1">
    <location>
        <begin position="69"/>
        <end position="133"/>
    </location>
</feature>
<keyword evidence="3" id="KW-1185">Reference proteome</keyword>
<reference evidence="2 3" key="1">
    <citation type="journal article" date="2013" name="Curr. Biol.">
        <title>The Genome of the Foraminiferan Reticulomyxa filosa.</title>
        <authorList>
            <person name="Glockner G."/>
            <person name="Hulsmann N."/>
            <person name="Schleicher M."/>
            <person name="Noegel A.A."/>
            <person name="Eichinger L."/>
            <person name="Gallinger C."/>
            <person name="Pawlowski J."/>
            <person name="Sierra R."/>
            <person name="Euteneuer U."/>
            <person name="Pillet L."/>
            <person name="Moustafa A."/>
            <person name="Platzer M."/>
            <person name="Groth M."/>
            <person name="Szafranski K."/>
            <person name="Schliwa M."/>
        </authorList>
    </citation>
    <scope>NUCLEOTIDE SEQUENCE [LARGE SCALE GENOMIC DNA]</scope>
</reference>
<dbReference type="AlphaFoldDB" id="X6NNI6"/>
<feature type="compositionally biased region" description="Polar residues" evidence="1">
    <location>
        <begin position="80"/>
        <end position="97"/>
    </location>
</feature>
<protein>
    <submittedName>
        <fullName evidence="2">RNA recognition motif domain containing protein</fullName>
    </submittedName>
</protein>
<proteinExistence type="predicted"/>
<gene>
    <name evidence="2" type="ORF">RFI_10209</name>
</gene>
<feature type="compositionally biased region" description="Basic and acidic residues" evidence="1">
    <location>
        <begin position="115"/>
        <end position="125"/>
    </location>
</feature>
<evidence type="ECO:0000313" key="2">
    <source>
        <dbReference type="EMBL" id="ETO26927.1"/>
    </source>
</evidence>
<organism evidence="2 3">
    <name type="scientific">Reticulomyxa filosa</name>
    <dbReference type="NCBI Taxonomy" id="46433"/>
    <lineage>
        <taxon>Eukaryota</taxon>
        <taxon>Sar</taxon>
        <taxon>Rhizaria</taxon>
        <taxon>Retaria</taxon>
        <taxon>Foraminifera</taxon>
        <taxon>Monothalamids</taxon>
        <taxon>Reticulomyxidae</taxon>
        <taxon>Reticulomyxa</taxon>
    </lineage>
</organism>
<accession>X6NNI6</accession>
<name>X6NNI6_RETFI</name>
<dbReference type="Proteomes" id="UP000023152">
    <property type="component" value="Unassembled WGS sequence"/>
</dbReference>
<evidence type="ECO:0000313" key="3">
    <source>
        <dbReference type="Proteomes" id="UP000023152"/>
    </source>
</evidence>
<evidence type="ECO:0000256" key="1">
    <source>
        <dbReference type="SAM" id="MobiDB-lite"/>
    </source>
</evidence>
<comment type="caution">
    <text evidence="2">The sequence shown here is derived from an EMBL/GenBank/DDBJ whole genome shotgun (WGS) entry which is preliminary data.</text>
</comment>
<feature type="compositionally biased region" description="Acidic residues" evidence="1">
    <location>
        <begin position="105"/>
        <end position="114"/>
    </location>
</feature>
<sequence>MYTVQPKNCYYLCKLNNFALSDTRRCKIDDEEQNWIFEDQSTLTFGYLARIANNDVPDIVSEHRAASEIGASASRHKQSADTTDPSSDGEMSTSYLNETDRELNESAENEINDNDNEKERDHESNDNDNENEVAEETFDLEKQTSEEKDESSNNGLWIEPVHVDIGRKENVIAIPFCRMTYEATTTTVNNTIEEPYLNITDRFKADWGHQPFR</sequence>
<dbReference type="EMBL" id="ASPP01007570">
    <property type="protein sequence ID" value="ETO26927.1"/>
    <property type="molecule type" value="Genomic_DNA"/>
</dbReference>